<dbReference type="EMBL" id="LSRX01002201">
    <property type="protein sequence ID" value="OLP75940.1"/>
    <property type="molecule type" value="Genomic_DNA"/>
</dbReference>
<evidence type="ECO:0000313" key="3">
    <source>
        <dbReference type="Proteomes" id="UP000186817"/>
    </source>
</evidence>
<protein>
    <submittedName>
        <fullName evidence="2">Uncharacterized protein</fullName>
    </submittedName>
</protein>
<organism evidence="2 3">
    <name type="scientific">Symbiodinium microadriaticum</name>
    <name type="common">Dinoflagellate</name>
    <name type="synonym">Zooxanthella microadriatica</name>
    <dbReference type="NCBI Taxonomy" id="2951"/>
    <lineage>
        <taxon>Eukaryota</taxon>
        <taxon>Sar</taxon>
        <taxon>Alveolata</taxon>
        <taxon>Dinophyceae</taxon>
        <taxon>Suessiales</taxon>
        <taxon>Symbiodiniaceae</taxon>
        <taxon>Symbiodinium</taxon>
    </lineage>
</organism>
<evidence type="ECO:0000313" key="2">
    <source>
        <dbReference type="EMBL" id="OLP75940.1"/>
    </source>
</evidence>
<comment type="caution">
    <text evidence="2">The sequence shown here is derived from an EMBL/GenBank/DDBJ whole genome shotgun (WGS) entry which is preliminary data.</text>
</comment>
<keyword evidence="3" id="KW-1185">Reference proteome</keyword>
<accession>A0A1Q9BZA9</accession>
<dbReference type="Proteomes" id="UP000186817">
    <property type="component" value="Unassembled WGS sequence"/>
</dbReference>
<evidence type="ECO:0000256" key="1">
    <source>
        <dbReference type="SAM" id="MobiDB-lite"/>
    </source>
</evidence>
<sequence>MPGSTCTWTTLALQRAYQIPAHRDVHNQMGTRNYVMEIADETREGLWVEGSDEHHPVEGGDGIVQEHDYQHEDGEVVHGRIHSIEEPVAFDPRSRHAMVSEQGMKWVLSAYTPSGVQKLLQTDVDYLFQHGFPVTGTGVALPTVRAIQRVSYGPHTTWETTPTEGVADHGPQFVSQGGSREAWVQEENGAGVWQYDEQVEGDEAEGEWELFVESSEESCMIEESSEPEAELQPRLRLLRLCSYADPGAERELLERVYEGHMEDLERPELLQEDMAANLEQWELLPPRVAKVEPEFTKDVETLLDNLTEPLRHTHTVDPREVRSGVEKWRASIEKELKVVEKGFYRTDVEGVRQLKHTHQAMAASIQSTWKTSSLEWVEPRGSQKGMNMIYDKLNGFAANYYGSVNAVAIVDEFGTTSPFMIRASFLREKVDAGDVKLRFVPGKYQLADLLTKGFPRQRLEELNGLWGLVDLAEAFMKVNLIRVMVMMTMMVQSARASSLIKEPVPLETSWELVAVLVLIGIATIALWECVWNAWYQLTGQETPSQMRRSKKLKKMRDAIEEEISSQMATRNCFCRGRLHTASLSTARAMRGSLFRQRAMQVPEEYASLLPHLLALLLPGMLASPLLLLDLRKEKSKRLTRASVKNETVLVDFEMAEVGCLRDHAGVGHKRTDASRGTVRSSSSTLLRRRGSSQDAAFPCSAPASAQ</sequence>
<feature type="region of interest" description="Disordered" evidence="1">
    <location>
        <begin position="666"/>
        <end position="706"/>
    </location>
</feature>
<feature type="compositionally biased region" description="Low complexity" evidence="1">
    <location>
        <begin position="674"/>
        <end position="685"/>
    </location>
</feature>
<dbReference type="AlphaFoldDB" id="A0A1Q9BZA9"/>
<dbReference type="OrthoDB" id="10351678at2759"/>
<reference evidence="2 3" key="1">
    <citation type="submission" date="2016-02" db="EMBL/GenBank/DDBJ databases">
        <title>Genome analysis of coral dinoflagellate symbionts highlights evolutionary adaptations to a symbiotic lifestyle.</title>
        <authorList>
            <person name="Aranda M."/>
            <person name="Li Y."/>
            <person name="Liew Y.J."/>
            <person name="Baumgarten S."/>
            <person name="Simakov O."/>
            <person name="Wilson M."/>
            <person name="Piel J."/>
            <person name="Ashoor H."/>
            <person name="Bougouffa S."/>
            <person name="Bajic V.B."/>
            <person name="Ryu T."/>
            <person name="Ravasi T."/>
            <person name="Bayer T."/>
            <person name="Micklem G."/>
            <person name="Kim H."/>
            <person name="Bhak J."/>
            <person name="Lajeunesse T.C."/>
            <person name="Voolstra C.R."/>
        </authorList>
    </citation>
    <scope>NUCLEOTIDE SEQUENCE [LARGE SCALE GENOMIC DNA]</scope>
    <source>
        <strain evidence="2 3">CCMP2467</strain>
    </source>
</reference>
<feature type="non-terminal residue" evidence="2">
    <location>
        <position position="706"/>
    </location>
</feature>
<gene>
    <name evidence="2" type="ORF">AK812_SmicGene44190</name>
</gene>
<proteinExistence type="predicted"/>
<name>A0A1Q9BZA9_SYMMI</name>